<reference evidence="3 5" key="1">
    <citation type="journal article" date="2020" name="Stud. Mycol.">
        <title>101 Dothideomycetes genomes: a test case for predicting lifestyles and emergence of pathogens.</title>
        <authorList>
            <person name="Haridas S."/>
            <person name="Albert R."/>
            <person name="Binder M."/>
            <person name="Bloem J."/>
            <person name="Labutti K."/>
            <person name="Salamov A."/>
            <person name="Andreopoulos B."/>
            <person name="Baker S."/>
            <person name="Barry K."/>
            <person name="Bills G."/>
            <person name="Bluhm B."/>
            <person name="Cannon C."/>
            <person name="Castanera R."/>
            <person name="Culley D."/>
            <person name="Daum C."/>
            <person name="Ezra D."/>
            <person name="Gonzalez J."/>
            <person name="Henrissat B."/>
            <person name="Kuo A."/>
            <person name="Liang C."/>
            <person name="Lipzen A."/>
            <person name="Lutzoni F."/>
            <person name="Magnuson J."/>
            <person name="Mondo S."/>
            <person name="Nolan M."/>
            <person name="Ohm R."/>
            <person name="Pangilinan J."/>
            <person name="Park H.-J."/>
            <person name="Ramirez L."/>
            <person name="Alfaro M."/>
            <person name="Sun H."/>
            <person name="Tritt A."/>
            <person name="Yoshinaga Y."/>
            <person name="Zwiers L.-H."/>
            <person name="Turgeon B."/>
            <person name="Goodwin S."/>
            <person name="Spatafora J."/>
            <person name="Crous P."/>
            <person name="Grigoriev I."/>
        </authorList>
    </citation>
    <scope>NUCLEOTIDE SEQUENCE</scope>
    <source>
        <strain evidence="3 5">CBS 304.34</strain>
    </source>
</reference>
<gene>
    <name evidence="3 5" type="ORF">BDZ99DRAFT_394027</name>
</gene>
<dbReference type="Gene3D" id="1.25.40.20">
    <property type="entry name" value="Ankyrin repeat-containing domain"/>
    <property type="match status" value="1"/>
</dbReference>
<dbReference type="PROSITE" id="PS50297">
    <property type="entry name" value="ANK_REP_REGION"/>
    <property type="match status" value="2"/>
</dbReference>
<feature type="repeat" description="ANK" evidence="1">
    <location>
        <begin position="385"/>
        <end position="417"/>
    </location>
</feature>
<evidence type="ECO:0000256" key="1">
    <source>
        <dbReference type="PROSITE-ProRule" id="PRU00023"/>
    </source>
</evidence>
<dbReference type="RefSeq" id="XP_033574035.1">
    <property type="nucleotide sequence ID" value="XM_033715869.1"/>
</dbReference>
<accession>A0A6A6YE25</accession>
<protein>
    <submittedName>
        <fullName evidence="3 5">Ankyrin</fullName>
    </submittedName>
</protein>
<dbReference type="PANTHER" id="PTHR10039">
    <property type="entry name" value="AMELOGENIN"/>
    <property type="match status" value="1"/>
</dbReference>
<reference evidence="5" key="3">
    <citation type="submission" date="2025-04" db="UniProtKB">
        <authorList>
            <consortium name="RefSeq"/>
        </authorList>
    </citation>
    <scope>IDENTIFICATION</scope>
    <source>
        <strain evidence="5">CBS 304.34</strain>
    </source>
</reference>
<feature type="domain" description="GPI inositol-deacylase winged helix" evidence="2">
    <location>
        <begin position="126"/>
        <end position="202"/>
    </location>
</feature>
<evidence type="ECO:0000313" key="4">
    <source>
        <dbReference type="Proteomes" id="UP000504636"/>
    </source>
</evidence>
<name>A0A6A6YE25_9PEZI</name>
<sequence length="448" mass="51219">MCLKILVISRNELDISEAFKCRAIPTIQMGTENVSKDIEIFIRGETNRLIQKNKLRIYSSELKEKVVERLTSEADGMFLWPRLQLDTICRERSEQDVEKCLKNLPRHLDETYSRMIRQINEQSDSLRTLAYKTIMWVLHAARPLRITELRHATAIGDSGRTWKDLRPYDADVIIDACANFLVEENLTIRLVHYSANEYLKASFHHSQLTDALDPSYAHTQLSFACIRYLLLDFPKEGPCQSPKELYRTIQRYTFCFYASNFFDFHLKEMLNIHDDIVKLINKFFSLGNGAIAAVLQIRRLSNAFDHAQVEWDFDRTRYSVTPATILFATRLCEVPWVAKRARWPKPGPPKAPTRATIHEAARAGEVEATKHLFKQGKSANDLDENGAEPLYYACLNGQQPVATFLVFKGANVNHQSGSFDKGSPLHIAALGGYLQIVEMLLHNGAEPN</sequence>
<dbReference type="AlphaFoldDB" id="A0A6A6YE25"/>
<evidence type="ECO:0000259" key="2">
    <source>
        <dbReference type="Pfam" id="PF22939"/>
    </source>
</evidence>
<dbReference type="SUPFAM" id="SSF48403">
    <property type="entry name" value="Ankyrin repeat"/>
    <property type="match status" value="1"/>
</dbReference>
<proteinExistence type="predicted"/>
<dbReference type="OrthoDB" id="4772757at2759"/>
<dbReference type="Pfam" id="PF22939">
    <property type="entry name" value="WHD_GPIID"/>
    <property type="match status" value="1"/>
</dbReference>
<keyword evidence="4" id="KW-1185">Reference proteome</keyword>
<reference evidence="5" key="2">
    <citation type="submission" date="2020-04" db="EMBL/GenBank/DDBJ databases">
        <authorList>
            <consortium name="NCBI Genome Project"/>
        </authorList>
    </citation>
    <scope>NUCLEOTIDE SEQUENCE</scope>
    <source>
        <strain evidence="5">CBS 304.34</strain>
    </source>
</reference>
<dbReference type="GeneID" id="54456762"/>
<feature type="non-terminal residue" evidence="3">
    <location>
        <position position="448"/>
    </location>
</feature>
<feature type="repeat" description="ANK" evidence="1">
    <location>
        <begin position="420"/>
        <end position="448"/>
    </location>
</feature>
<evidence type="ECO:0000313" key="5">
    <source>
        <dbReference type="RefSeq" id="XP_033574035.1"/>
    </source>
</evidence>
<dbReference type="Proteomes" id="UP000504636">
    <property type="component" value="Unplaced"/>
</dbReference>
<dbReference type="SMART" id="SM00248">
    <property type="entry name" value="ANK"/>
    <property type="match status" value="3"/>
</dbReference>
<dbReference type="PROSITE" id="PS50088">
    <property type="entry name" value="ANK_REPEAT"/>
    <property type="match status" value="2"/>
</dbReference>
<dbReference type="InterPro" id="IPR002110">
    <property type="entry name" value="Ankyrin_rpt"/>
</dbReference>
<dbReference type="InterPro" id="IPR054471">
    <property type="entry name" value="GPIID_WHD"/>
</dbReference>
<keyword evidence="1" id="KW-0040">ANK repeat</keyword>
<dbReference type="Pfam" id="PF12796">
    <property type="entry name" value="Ank_2"/>
    <property type="match status" value="1"/>
</dbReference>
<organism evidence="3">
    <name type="scientific">Mytilinidion resinicola</name>
    <dbReference type="NCBI Taxonomy" id="574789"/>
    <lineage>
        <taxon>Eukaryota</taxon>
        <taxon>Fungi</taxon>
        <taxon>Dikarya</taxon>
        <taxon>Ascomycota</taxon>
        <taxon>Pezizomycotina</taxon>
        <taxon>Dothideomycetes</taxon>
        <taxon>Pleosporomycetidae</taxon>
        <taxon>Mytilinidiales</taxon>
        <taxon>Mytilinidiaceae</taxon>
        <taxon>Mytilinidion</taxon>
    </lineage>
</organism>
<dbReference type="InterPro" id="IPR036770">
    <property type="entry name" value="Ankyrin_rpt-contain_sf"/>
</dbReference>
<evidence type="ECO:0000313" key="3">
    <source>
        <dbReference type="EMBL" id="KAF2807071.1"/>
    </source>
</evidence>
<dbReference type="EMBL" id="MU003706">
    <property type="protein sequence ID" value="KAF2807071.1"/>
    <property type="molecule type" value="Genomic_DNA"/>
</dbReference>